<dbReference type="Pfam" id="PF02472">
    <property type="entry name" value="ExbD"/>
    <property type="match status" value="1"/>
</dbReference>
<accession>A0ABY5AP94</accession>
<name>A0ABY5AP94_9CYAN</name>
<feature type="transmembrane region" description="Helical" evidence="8">
    <location>
        <begin position="12"/>
        <end position="37"/>
    </location>
</feature>
<evidence type="ECO:0000313" key="10">
    <source>
        <dbReference type="Proteomes" id="UP001056708"/>
    </source>
</evidence>
<evidence type="ECO:0000256" key="6">
    <source>
        <dbReference type="ARBA" id="ARBA00023136"/>
    </source>
</evidence>
<evidence type="ECO:0000256" key="1">
    <source>
        <dbReference type="ARBA" id="ARBA00004162"/>
    </source>
</evidence>
<evidence type="ECO:0000256" key="5">
    <source>
        <dbReference type="ARBA" id="ARBA00022989"/>
    </source>
</evidence>
<keyword evidence="4 7" id="KW-0812">Transmembrane</keyword>
<dbReference type="Proteomes" id="UP001056708">
    <property type="component" value="Chromosome"/>
</dbReference>
<keyword evidence="3" id="KW-1003">Cell membrane</keyword>
<dbReference type="InterPro" id="IPR003400">
    <property type="entry name" value="ExbD"/>
</dbReference>
<keyword evidence="10" id="KW-1185">Reference proteome</keyword>
<protein>
    <submittedName>
        <fullName evidence="9">Biopolymer transporter ExbD</fullName>
    </submittedName>
</protein>
<keyword evidence="5 8" id="KW-1133">Transmembrane helix</keyword>
<dbReference type="PANTHER" id="PTHR30558:SF3">
    <property type="entry name" value="BIOPOLYMER TRANSPORT PROTEIN EXBD-RELATED"/>
    <property type="match status" value="1"/>
</dbReference>
<gene>
    <name evidence="9" type="ORF">NEA10_19770</name>
</gene>
<reference evidence="9" key="1">
    <citation type="submission" date="2022-06" db="EMBL/GenBank/DDBJ databases">
        <title>Genome sequence of Phormidium yuhuli AB48 isolated from an industrial photobioreactor environment.</title>
        <authorList>
            <person name="Qiu Y."/>
            <person name="Noonan A.J.C."/>
            <person name="Dofher K."/>
            <person name="Koch M."/>
            <person name="Kieft B."/>
            <person name="Lin X."/>
            <person name="Ziels R.M."/>
            <person name="Hallam S.J."/>
        </authorList>
    </citation>
    <scope>NUCLEOTIDE SEQUENCE</scope>
    <source>
        <strain evidence="9">AB48</strain>
    </source>
</reference>
<evidence type="ECO:0000256" key="4">
    <source>
        <dbReference type="ARBA" id="ARBA00022692"/>
    </source>
</evidence>
<comment type="similarity">
    <text evidence="2 7">Belongs to the ExbD/TolR family.</text>
</comment>
<keyword evidence="7" id="KW-0653">Protein transport</keyword>
<dbReference type="RefSeq" id="WP_252663068.1">
    <property type="nucleotide sequence ID" value="NZ_CP098611.1"/>
</dbReference>
<evidence type="ECO:0000256" key="2">
    <source>
        <dbReference type="ARBA" id="ARBA00005811"/>
    </source>
</evidence>
<evidence type="ECO:0000256" key="7">
    <source>
        <dbReference type="RuleBase" id="RU003879"/>
    </source>
</evidence>
<dbReference type="EMBL" id="CP098611">
    <property type="protein sequence ID" value="USR91034.1"/>
    <property type="molecule type" value="Genomic_DNA"/>
</dbReference>
<keyword evidence="7" id="KW-0813">Transport</keyword>
<dbReference type="PANTHER" id="PTHR30558">
    <property type="entry name" value="EXBD MEMBRANE COMPONENT OF PMF-DRIVEN MACROMOLECULE IMPORT SYSTEM"/>
    <property type="match status" value="1"/>
</dbReference>
<organism evidence="9 10">
    <name type="scientific">Phormidium yuhuli AB48</name>
    <dbReference type="NCBI Taxonomy" id="2940671"/>
    <lineage>
        <taxon>Bacteria</taxon>
        <taxon>Bacillati</taxon>
        <taxon>Cyanobacteriota</taxon>
        <taxon>Cyanophyceae</taxon>
        <taxon>Oscillatoriophycideae</taxon>
        <taxon>Oscillatoriales</taxon>
        <taxon>Oscillatoriaceae</taxon>
        <taxon>Phormidium</taxon>
        <taxon>Phormidium yuhuli</taxon>
    </lineage>
</organism>
<evidence type="ECO:0000256" key="3">
    <source>
        <dbReference type="ARBA" id="ARBA00022475"/>
    </source>
</evidence>
<keyword evidence="6 8" id="KW-0472">Membrane</keyword>
<evidence type="ECO:0000256" key="8">
    <source>
        <dbReference type="SAM" id="Phobius"/>
    </source>
</evidence>
<comment type="subcellular location">
    <subcellularLocation>
        <location evidence="1">Cell membrane</location>
        <topology evidence="1">Single-pass membrane protein</topology>
    </subcellularLocation>
    <subcellularLocation>
        <location evidence="7">Cell membrane</location>
        <topology evidence="7">Single-pass type II membrane protein</topology>
    </subcellularLocation>
</comment>
<sequence>MKLLDDDPDIPAQINIVSAIDVIFAILAFFIISSLFLTRNEGLPVNLPQAQSSQVQQETRITVSVTAEGEIRVDEDGVTLETLQDQVRQQMAAADTSLVVLNADEAIPHGQAIAIMDRLRQIENLRLAIATQSHRNPSE</sequence>
<dbReference type="Gene3D" id="3.30.420.270">
    <property type="match status" value="1"/>
</dbReference>
<evidence type="ECO:0000313" key="9">
    <source>
        <dbReference type="EMBL" id="USR91034.1"/>
    </source>
</evidence>
<proteinExistence type="inferred from homology"/>